<comment type="caution">
    <text evidence="1">The sequence shown here is derived from an EMBL/GenBank/DDBJ whole genome shotgun (WGS) entry which is preliminary data.</text>
</comment>
<dbReference type="Proteomes" id="UP000249646">
    <property type="component" value="Unassembled WGS sequence"/>
</dbReference>
<evidence type="ECO:0008006" key="3">
    <source>
        <dbReference type="Google" id="ProtNLM"/>
    </source>
</evidence>
<accession>A0A2W7FSM1</accession>
<sequence length="198" mass="23554">MAKKFEPLRVTFRLYEKDDIARFEKFKRTNEIENKSTSEAIGSVFREYLYNKEKEIVFRDALDDIYYAMRKVLYSSLAPFQSNLTREILKNRAELMLINKKLDVLLNSSANLDKKILANLNTDLLNEASYFEKMRSILDIKHDETMTKINEKIKQVKDSEKQFEYYRMRNGELDARIIKENIEGVESLIKDKKEIKNE</sequence>
<reference evidence="1 2" key="1">
    <citation type="submission" date="2018-06" db="EMBL/GenBank/DDBJ databases">
        <title>Genomic Encyclopedia of Archaeal and Bacterial Type Strains, Phase II (KMG-II): from individual species to whole genera.</title>
        <authorList>
            <person name="Goeker M."/>
        </authorList>
    </citation>
    <scope>NUCLEOTIDE SEQUENCE [LARGE SCALE GENOMIC DNA]</scope>
    <source>
        <strain evidence="1 2">ATCC 51348</strain>
    </source>
</reference>
<keyword evidence="2" id="KW-1185">Reference proteome</keyword>
<dbReference type="NCBIfam" id="NF045893">
    <property type="entry name" value="ICE_Mbov_0398"/>
    <property type="match status" value="1"/>
</dbReference>
<dbReference type="AlphaFoldDB" id="A0A2W7FSM1"/>
<dbReference type="OrthoDB" id="397459at2"/>
<dbReference type="RefSeq" id="WP_111518966.1">
    <property type="nucleotide sequence ID" value="NZ_QKUB01000039.1"/>
</dbReference>
<dbReference type="EMBL" id="QKUB01000039">
    <property type="protein sequence ID" value="PZV97301.1"/>
    <property type="molecule type" value="Genomic_DNA"/>
</dbReference>
<evidence type="ECO:0000313" key="2">
    <source>
        <dbReference type="Proteomes" id="UP000249646"/>
    </source>
</evidence>
<evidence type="ECO:0000313" key="1">
    <source>
        <dbReference type="EMBL" id="PZV97301.1"/>
    </source>
</evidence>
<name>A0A2W7FSM1_9BACT</name>
<organism evidence="1 2">
    <name type="scientific">Metamycoplasma auris</name>
    <dbReference type="NCBI Taxonomy" id="51363"/>
    <lineage>
        <taxon>Bacteria</taxon>
        <taxon>Bacillati</taxon>
        <taxon>Mycoplasmatota</taxon>
        <taxon>Mycoplasmoidales</taxon>
        <taxon>Metamycoplasmataceae</taxon>
        <taxon>Metamycoplasma</taxon>
    </lineage>
</organism>
<protein>
    <recommendedName>
        <fullName evidence="3">ICEF Integrative Conjugal Element-II</fullName>
    </recommendedName>
</protein>
<proteinExistence type="predicted"/>
<gene>
    <name evidence="1" type="ORF">BCF89_1401</name>
</gene>